<reference evidence="7" key="2">
    <citation type="submission" date="2022-03" db="EMBL/GenBank/DDBJ databases">
        <title>Draft title - Genomic analysis of global carrot germplasm unveils the trajectory of domestication and the origin of high carotenoid orange carrot.</title>
        <authorList>
            <person name="Iorizzo M."/>
            <person name="Ellison S."/>
            <person name="Senalik D."/>
            <person name="Macko-Podgorni A."/>
            <person name="Grzebelus D."/>
            <person name="Bostan H."/>
            <person name="Rolling W."/>
            <person name="Curaba J."/>
            <person name="Simon P."/>
        </authorList>
    </citation>
    <scope>NUCLEOTIDE SEQUENCE</scope>
    <source>
        <tissue evidence="7">Leaf</tissue>
    </source>
</reference>
<dbReference type="InterPro" id="IPR045144">
    <property type="entry name" value="TAF4"/>
</dbReference>
<evidence type="ECO:0000256" key="4">
    <source>
        <dbReference type="ARBA" id="ARBA00023163"/>
    </source>
</evidence>
<dbReference type="Pfam" id="PF05236">
    <property type="entry name" value="TAF4"/>
    <property type="match status" value="1"/>
</dbReference>
<evidence type="ECO:0000256" key="3">
    <source>
        <dbReference type="ARBA" id="ARBA00023015"/>
    </source>
</evidence>
<dbReference type="GO" id="GO:0005669">
    <property type="term" value="C:transcription factor TFIID complex"/>
    <property type="evidence" value="ECO:0007669"/>
    <property type="project" value="InterPro"/>
</dbReference>
<feature type="compositionally biased region" description="Basic and acidic residues" evidence="6">
    <location>
        <begin position="163"/>
        <end position="188"/>
    </location>
</feature>
<evidence type="ECO:0000313" key="7">
    <source>
        <dbReference type="EMBL" id="WOG82476.1"/>
    </source>
</evidence>
<keyword evidence="3" id="KW-0805">Transcription regulation</keyword>
<proteinExistence type="inferred from homology"/>
<dbReference type="InterPro" id="IPR007900">
    <property type="entry name" value="TAF4_C"/>
</dbReference>
<dbReference type="AlphaFoldDB" id="A0A166GJ92"/>
<keyword evidence="8" id="KW-1185">Reference proteome</keyword>
<evidence type="ECO:0000313" key="8">
    <source>
        <dbReference type="Proteomes" id="UP000077755"/>
    </source>
</evidence>
<organism evidence="7 8">
    <name type="scientific">Daucus carota subsp. sativus</name>
    <name type="common">Carrot</name>
    <dbReference type="NCBI Taxonomy" id="79200"/>
    <lineage>
        <taxon>Eukaryota</taxon>
        <taxon>Viridiplantae</taxon>
        <taxon>Streptophyta</taxon>
        <taxon>Embryophyta</taxon>
        <taxon>Tracheophyta</taxon>
        <taxon>Spermatophyta</taxon>
        <taxon>Magnoliopsida</taxon>
        <taxon>eudicotyledons</taxon>
        <taxon>Gunneridae</taxon>
        <taxon>Pentapetalae</taxon>
        <taxon>asterids</taxon>
        <taxon>campanulids</taxon>
        <taxon>Apiales</taxon>
        <taxon>Apiaceae</taxon>
        <taxon>Apioideae</taxon>
        <taxon>Scandiceae</taxon>
        <taxon>Daucinae</taxon>
        <taxon>Daucus</taxon>
        <taxon>Daucus sect. Daucus</taxon>
    </lineage>
</organism>
<keyword evidence="4" id="KW-0804">Transcription</keyword>
<reference evidence="7" key="1">
    <citation type="journal article" date="2016" name="Nat. Genet.">
        <title>A high-quality carrot genome assembly provides new insights into carotenoid accumulation and asterid genome evolution.</title>
        <authorList>
            <person name="Iorizzo M."/>
            <person name="Ellison S."/>
            <person name="Senalik D."/>
            <person name="Zeng P."/>
            <person name="Satapoomin P."/>
            <person name="Huang J."/>
            <person name="Bowman M."/>
            <person name="Iovene M."/>
            <person name="Sanseverino W."/>
            <person name="Cavagnaro P."/>
            <person name="Yildiz M."/>
            <person name="Macko-Podgorni A."/>
            <person name="Moranska E."/>
            <person name="Grzebelus E."/>
            <person name="Grzebelus D."/>
            <person name="Ashrafi H."/>
            <person name="Zheng Z."/>
            <person name="Cheng S."/>
            <person name="Spooner D."/>
            <person name="Van Deynze A."/>
            <person name="Simon P."/>
        </authorList>
    </citation>
    <scope>NUCLEOTIDE SEQUENCE</scope>
    <source>
        <tissue evidence="7">Leaf</tissue>
    </source>
</reference>
<dbReference type="GO" id="GO:0006367">
    <property type="term" value="P:transcription initiation at RNA polymerase II promoter"/>
    <property type="evidence" value="ECO:0007669"/>
    <property type="project" value="TreeGrafter"/>
</dbReference>
<dbReference type="PANTHER" id="PTHR15138:SF14">
    <property type="entry name" value="TRANSCRIPTION INITIATION FACTOR TFIID SUBUNIT 4"/>
    <property type="match status" value="1"/>
</dbReference>
<evidence type="ECO:0000256" key="1">
    <source>
        <dbReference type="ARBA" id="ARBA00004123"/>
    </source>
</evidence>
<feature type="region of interest" description="Disordered" evidence="6">
    <location>
        <begin position="157"/>
        <end position="255"/>
    </location>
</feature>
<dbReference type="Gramene" id="KZN09024">
    <property type="protein sequence ID" value="KZN09024"/>
    <property type="gene ID" value="DCAR_001680"/>
</dbReference>
<name>A0A166GJ92_DAUCS</name>
<evidence type="ECO:0000256" key="5">
    <source>
        <dbReference type="ARBA" id="ARBA00023242"/>
    </source>
</evidence>
<evidence type="ECO:0000256" key="2">
    <source>
        <dbReference type="ARBA" id="ARBA00006178"/>
    </source>
</evidence>
<protein>
    <submittedName>
        <fullName evidence="7">Uncharacterized protein</fullName>
    </submittedName>
</protein>
<comment type="similarity">
    <text evidence="2">Belongs to the TAF4 family.</text>
</comment>
<sequence length="292" mass="33552">MGPKRCNSKEDLFKEFDLSMQMQRKRQKSSGCHQAEPFSDVTAIAEINLEDEREQLFSKTAGNKVSATPQDHRYSVGQEDEMFLSKTFLRAKLENIISKCGIETVGKDVEDCLLMGLGEMMDRLIRNMIRMSKQRVDYEKKRHRILVTSDIHRHFMISNQKCQDQKKPQDEKSNEKRKGADLRLERAARTNKAVRESLGGDDFVSKWTQLSRSRQHEEEPGIGDLPNEKMNKGSKGTGQNFQGKGTGNRAPKRVVTVKDAIRTLEREPQMSKSTFMYRLYERSAVAGTQEKK</sequence>
<accession>A0A166GJ92</accession>
<dbReference type="EMBL" id="CP093343">
    <property type="protein sequence ID" value="WOG82476.1"/>
    <property type="molecule type" value="Genomic_DNA"/>
</dbReference>
<comment type="subcellular location">
    <subcellularLocation>
        <location evidence="1">Nucleus</location>
    </subcellularLocation>
</comment>
<keyword evidence="5" id="KW-0539">Nucleus</keyword>
<dbReference type="Proteomes" id="UP000077755">
    <property type="component" value="Chromosome 1"/>
</dbReference>
<dbReference type="GO" id="GO:0003677">
    <property type="term" value="F:DNA binding"/>
    <property type="evidence" value="ECO:0007669"/>
    <property type="project" value="TreeGrafter"/>
</dbReference>
<dbReference type="OMA" id="HEEEPGI"/>
<evidence type="ECO:0000256" key="6">
    <source>
        <dbReference type="SAM" id="MobiDB-lite"/>
    </source>
</evidence>
<dbReference type="CDD" id="cd08045">
    <property type="entry name" value="HFD_TAF4"/>
    <property type="match status" value="1"/>
</dbReference>
<dbReference type="OrthoDB" id="21060at2759"/>
<gene>
    <name evidence="7" type="ORF">DCAR_0101641</name>
</gene>
<dbReference type="PANTHER" id="PTHR15138">
    <property type="entry name" value="TRANSCRIPTION INITIATION FACTOR TFIID SUBUNIT 4"/>
    <property type="match status" value="1"/>
</dbReference>
<dbReference type="GO" id="GO:0016251">
    <property type="term" value="F:RNA polymerase II general transcription initiation factor activity"/>
    <property type="evidence" value="ECO:0007669"/>
    <property type="project" value="TreeGrafter"/>
</dbReference>